<comment type="caution">
    <text evidence="2">The sequence shown here is derived from an EMBL/GenBank/DDBJ whole genome shotgun (WGS) entry which is preliminary data.</text>
</comment>
<dbReference type="RefSeq" id="WP_305026534.1">
    <property type="nucleotide sequence ID" value="NZ_JAUQTA010000001.1"/>
</dbReference>
<protein>
    <submittedName>
        <fullName evidence="2">CHAD domain-containing protein</fullName>
    </submittedName>
</protein>
<organism evidence="2 3">
    <name type="scientific">Nocardioides jiangxiensis</name>
    <dbReference type="NCBI Taxonomy" id="3064524"/>
    <lineage>
        <taxon>Bacteria</taxon>
        <taxon>Bacillati</taxon>
        <taxon>Actinomycetota</taxon>
        <taxon>Actinomycetes</taxon>
        <taxon>Propionibacteriales</taxon>
        <taxon>Nocardioidaceae</taxon>
        <taxon>Nocardioides</taxon>
    </lineage>
</organism>
<accession>A0ABT9AXU9</accession>
<dbReference type="PROSITE" id="PS51708">
    <property type="entry name" value="CHAD"/>
    <property type="match status" value="1"/>
</dbReference>
<evidence type="ECO:0000259" key="1">
    <source>
        <dbReference type="PROSITE" id="PS51708"/>
    </source>
</evidence>
<dbReference type="Gene3D" id="1.40.20.10">
    <property type="entry name" value="CHAD domain"/>
    <property type="match status" value="1"/>
</dbReference>
<dbReference type="PANTHER" id="PTHR39339:SF1">
    <property type="entry name" value="CHAD DOMAIN-CONTAINING PROTEIN"/>
    <property type="match status" value="1"/>
</dbReference>
<dbReference type="SMART" id="SM00880">
    <property type="entry name" value="CHAD"/>
    <property type="match status" value="1"/>
</dbReference>
<feature type="domain" description="CHAD" evidence="1">
    <location>
        <begin position="1"/>
        <end position="249"/>
    </location>
</feature>
<keyword evidence="3" id="KW-1185">Reference proteome</keyword>
<evidence type="ECO:0000313" key="2">
    <source>
        <dbReference type="EMBL" id="MDO7867128.1"/>
    </source>
</evidence>
<dbReference type="EMBL" id="JAUQTA010000001">
    <property type="protein sequence ID" value="MDO7867128.1"/>
    <property type="molecule type" value="Genomic_DNA"/>
</dbReference>
<proteinExistence type="predicted"/>
<evidence type="ECO:0000313" key="3">
    <source>
        <dbReference type="Proteomes" id="UP001233314"/>
    </source>
</evidence>
<sequence length="249" mass="26482">MGAGAARRYLADQERALLDATARLRDGDRSAVRTSRVAVRRARSTLRTFRACFPSGPARQLDAALVAHARRLGTVRDLQVLDDVFVTGVAGEISDALSGWIHDRLGAELEAAWHDASAAVAAADDGELRSRFSAVLEATAPGDVRMRKRARAAARRAAKRLAGACGDPDALHDARKAAKRARYAAEVTGKVGQAARQQHVQRVLGTHHDLTVAARWLAAAPVEPAARPEALRLVGRLEVAATDCLGGLA</sequence>
<dbReference type="Pfam" id="PF05235">
    <property type="entry name" value="CHAD"/>
    <property type="match status" value="1"/>
</dbReference>
<dbReference type="InterPro" id="IPR038186">
    <property type="entry name" value="CHAD_dom_sf"/>
</dbReference>
<name>A0ABT9AXU9_9ACTN</name>
<dbReference type="InterPro" id="IPR007899">
    <property type="entry name" value="CHAD_dom"/>
</dbReference>
<gene>
    <name evidence="2" type="ORF">Q5722_01980</name>
</gene>
<reference evidence="2 3" key="1">
    <citation type="submission" date="2023-07" db="EMBL/GenBank/DDBJ databases">
        <title>Nocardioides sp. nov WY-20 isolated from soil.</title>
        <authorList>
            <person name="Liu B."/>
            <person name="Wan Y."/>
        </authorList>
    </citation>
    <scope>NUCLEOTIDE SEQUENCE [LARGE SCALE GENOMIC DNA]</scope>
    <source>
        <strain evidence="2 3">WY-20</strain>
    </source>
</reference>
<dbReference type="Proteomes" id="UP001233314">
    <property type="component" value="Unassembled WGS sequence"/>
</dbReference>
<dbReference type="PANTHER" id="PTHR39339">
    <property type="entry name" value="SLR1444 PROTEIN"/>
    <property type="match status" value="1"/>
</dbReference>